<feature type="transmembrane region" description="Helical" evidence="7">
    <location>
        <begin position="148"/>
        <end position="171"/>
    </location>
</feature>
<gene>
    <name evidence="9" type="ORF">NDU88_000990</name>
</gene>
<feature type="transmembrane region" description="Helical" evidence="7">
    <location>
        <begin position="40"/>
        <end position="59"/>
    </location>
</feature>
<evidence type="ECO:0000256" key="5">
    <source>
        <dbReference type="ARBA" id="ARBA00023136"/>
    </source>
</evidence>
<dbReference type="PANTHER" id="PTHR12246">
    <property type="entry name" value="PALMITOYLTRANSFERASE ZDHHC16"/>
    <property type="match status" value="1"/>
</dbReference>
<keyword evidence="5 7" id="KW-0472">Membrane</keyword>
<keyword evidence="10" id="KW-1185">Reference proteome</keyword>
<comment type="subcellular location">
    <subcellularLocation>
        <location evidence="1">Membrane</location>
        <topology evidence="1">Multi-pass membrane protein</topology>
    </subcellularLocation>
</comment>
<comment type="domain">
    <text evidence="7">The DHHC domain is required for palmitoyltransferase activity.</text>
</comment>
<dbReference type="EC" id="2.3.1.225" evidence="7"/>
<evidence type="ECO:0000256" key="6">
    <source>
        <dbReference type="ARBA" id="ARBA00023315"/>
    </source>
</evidence>
<evidence type="ECO:0000256" key="4">
    <source>
        <dbReference type="ARBA" id="ARBA00022989"/>
    </source>
</evidence>
<feature type="transmembrane region" description="Helical" evidence="7">
    <location>
        <begin position="191"/>
        <end position="213"/>
    </location>
</feature>
<dbReference type="Pfam" id="PF01529">
    <property type="entry name" value="DHHC"/>
    <property type="match status" value="1"/>
</dbReference>
<keyword evidence="6 7" id="KW-0012">Acyltransferase</keyword>
<dbReference type="InterPro" id="IPR039859">
    <property type="entry name" value="PFA4/ZDH16/20/ERF2-like"/>
</dbReference>
<sequence length="287" mass="33000">MAVCVLDGCGFFCLLMVYLSLAYADHVMLRHILMFKYADSVLFPIHTTVIHIIILMILVSHLRAVFTDPGRVPLPVTAIDFSVLHGGTPRLNERGNDDWTVCSRCETYRPPRAHHCSTCRRCVRRMHHHCPWINNCVGELNQKYFIQFLFYTGILSLYAMGLLLSAWLWPLVRGHSGETEKTAPSDNRAHLVHWIVLLVESIILGLFALFVTFDQVGSIIRDETPIERMKNSLRKDAQRDVPHTRKPKMELLREVFGRGYVICWFFPCNSPPSSRGLAYSRIPDYDL</sequence>
<comment type="caution">
    <text evidence="9">The sequence shown here is derived from an EMBL/GenBank/DDBJ whole genome shotgun (WGS) entry which is preliminary data.</text>
</comment>
<evidence type="ECO:0000256" key="1">
    <source>
        <dbReference type="ARBA" id="ARBA00004141"/>
    </source>
</evidence>
<name>A0AAV7KNE7_PLEWA</name>
<evidence type="ECO:0000259" key="8">
    <source>
        <dbReference type="Pfam" id="PF01529"/>
    </source>
</evidence>
<keyword evidence="3 7" id="KW-0812">Transmembrane</keyword>
<accession>A0AAV7KNE7</accession>
<keyword evidence="4 7" id="KW-1133">Transmembrane helix</keyword>
<evidence type="ECO:0000256" key="7">
    <source>
        <dbReference type="RuleBase" id="RU079119"/>
    </source>
</evidence>
<dbReference type="GO" id="GO:0019706">
    <property type="term" value="F:protein-cysteine S-palmitoyltransferase activity"/>
    <property type="evidence" value="ECO:0007669"/>
    <property type="project" value="UniProtKB-EC"/>
</dbReference>
<proteinExistence type="inferred from homology"/>
<dbReference type="GO" id="GO:0016020">
    <property type="term" value="C:membrane"/>
    <property type="evidence" value="ECO:0007669"/>
    <property type="project" value="UniProtKB-SubCell"/>
</dbReference>
<evidence type="ECO:0000256" key="3">
    <source>
        <dbReference type="ARBA" id="ARBA00022692"/>
    </source>
</evidence>
<dbReference type="AlphaFoldDB" id="A0AAV7KNE7"/>
<protein>
    <recommendedName>
        <fullName evidence="7">Palmitoyltransferase</fullName>
        <ecNumber evidence="7">2.3.1.225</ecNumber>
    </recommendedName>
</protein>
<dbReference type="InterPro" id="IPR001594">
    <property type="entry name" value="Palmitoyltrfase_DHHC"/>
</dbReference>
<evidence type="ECO:0000256" key="2">
    <source>
        <dbReference type="ARBA" id="ARBA00022679"/>
    </source>
</evidence>
<dbReference type="Proteomes" id="UP001066276">
    <property type="component" value="Chromosome 12"/>
</dbReference>
<evidence type="ECO:0000313" key="10">
    <source>
        <dbReference type="Proteomes" id="UP001066276"/>
    </source>
</evidence>
<dbReference type="PROSITE" id="PS50216">
    <property type="entry name" value="DHHC"/>
    <property type="match status" value="1"/>
</dbReference>
<keyword evidence="2 7" id="KW-0808">Transferase</keyword>
<dbReference type="EMBL" id="JANPWB010000016">
    <property type="protein sequence ID" value="KAJ1080801.1"/>
    <property type="molecule type" value="Genomic_DNA"/>
</dbReference>
<evidence type="ECO:0000313" key="9">
    <source>
        <dbReference type="EMBL" id="KAJ1080801.1"/>
    </source>
</evidence>
<comment type="catalytic activity">
    <reaction evidence="7">
        <text>L-cysteinyl-[protein] + hexadecanoyl-CoA = S-hexadecanoyl-L-cysteinyl-[protein] + CoA</text>
        <dbReference type="Rhea" id="RHEA:36683"/>
        <dbReference type="Rhea" id="RHEA-COMP:10131"/>
        <dbReference type="Rhea" id="RHEA-COMP:11032"/>
        <dbReference type="ChEBI" id="CHEBI:29950"/>
        <dbReference type="ChEBI" id="CHEBI:57287"/>
        <dbReference type="ChEBI" id="CHEBI:57379"/>
        <dbReference type="ChEBI" id="CHEBI:74151"/>
        <dbReference type="EC" id="2.3.1.225"/>
    </reaction>
</comment>
<organism evidence="9 10">
    <name type="scientific">Pleurodeles waltl</name>
    <name type="common">Iberian ribbed newt</name>
    <dbReference type="NCBI Taxonomy" id="8319"/>
    <lineage>
        <taxon>Eukaryota</taxon>
        <taxon>Metazoa</taxon>
        <taxon>Chordata</taxon>
        <taxon>Craniata</taxon>
        <taxon>Vertebrata</taxon>
        <taxon>Euteleostomi</taxon>
        <taxon>Amphibia</taxon>
        <taxon>Batrachia</taxon>
        <taxon>Caudata</taxon>
        <taxon>Salamandroidea</taxon>
        <taxon>Salamandridae</taxon>
        <taxon>Pleurodelinae</taxon>
        <taxon>Pleurodeles</taxon>
    </lineage>
</organism>
<feature type="domain" description="Palmitoyltransferase DHHC" evidence="8">
    <location>
        <begin position="97"/>
        <end position="231"/>
    </location>
</feature>
<comment type="similarity">
    <text evidence="7">Belongs to the DHHC palmitoyltransferase family.</text>
</comment>
<reference evidence="9" key="1">
    <citation type="journal article" date="2022" name="bioRxiv">
        <title>Sequencing and chromosome-scale assembly of the giantPleurodeles waltlgenome.</title>
        <authorList>
            <person name="Brown T."/>
            <person name="Elewa A."/>
            <person name="Iarovenko S."/>
            <person name="Subramanian E."/>
            <person name="Araus A.J."/>
            <person name="Petzold A."/>
            <person name="Susuki M."/>
            <person name="Suzuki K.-i.T."/>
            <person name="Hayashi T."/>
            <person name="Toyoda A."/>
            <person name="Oliveira C."/>
            <person name="Osipova E."/>
            <person name="Leigh N.D."/>
            <person name="Simon A."/>
            <person name="Yun M.H."/>
        </authorList>
    </citation>
    <scope>NUCLEOTIDE SEQUENCE</scope>
    <source>
        <strain evidence="9">20211129_DDA</strain>
        <tissue evidence="9">Liver</tissue>
    </source>
</reference>